<dbReference type="Gene3D" id="2.60.120.200">
    <property type="match status" value="1"/>
</dbReference>
<dbReference type="GO" id="GO:0004553">
    <property type="term" value="F:hydrolase activity, hydrolyzing O-glycosyl compounds"/>
    <property type="evidence" value="ECO:0007669"/>
    <property type="project" value="InterPro"/>
</dbReference>
<accession>A0A329E5D7</accession>
<dbReference type="EMBL" id="QLTR01000024">
    <property type="protein sequence ID" value="RAS60002.1"/>
    <property type="molecule type" value="Genomic_DNA"/>
</dbReference>
<comment type="similarity">
    <text evidence="1">Belongs to the glycosyl hydrolase 16 family.</text>
</comment>
<protein>
    <submittedName>
        <fullName evidence="7">Glycosyl hydrolase family 16</fullName>
    </submittedName>
</protein>
<dbReference type="InterPro" id="IPR050546">
    <property type="entry name" value="Glycosyl_Hydrlase_16"/>
</dbReference>
<dbReference type="PRINTS" id="PR00737">
    <property type="entry name" value="GLHYDRLASE16"/>
</dbReference>
<keyword evidence="2 7" id="KW-0378">Hydrolase</keyword>
<feature type="active site" description="Nucleophile" evidence="4">
    <location>
        <position position="93"/>
    </location>
</feature>
<dbReference type="InterPro" id="IPR013320">
    <property type="entry name" value="ConA-like_dom_sf"/>
</dbReference>
<evidence type="ECO:0000256" key="4">
    <source>
        <dbReference type="PIRSR" id="PIRSR608264-1"/>
    </source>
</evidence>
<proteinExistence type="inferred from homology"/>
<dbReference type="PROSITE" id="PS51257">
    <property type="entry name" value="PROKAR_LIPOPROTEIN"/>
    <property type="match status" value="1"/>
</dbReference>
<dbReference type="InterPro" id="IPR000757">
    <property type="entry name" value="Beta-glucanase-like"/>
</dbReference>
<feature type="signal peptide" evidence="5">
    <location>
        <begin position="1"/>
        <end position="19"/>
    </location>
</feature>
<feature type="chain" id="PRO_5016357682" evidence="5">
    <location>
        <begin position="20"/>
        <end position="267"/>
    </location>
</feature>
<evidence type="ECO:0000313" key="7">
    <source>
        <dbReference type="EMBL" id="RAS60002.1"/>
    </source>
</evidence>
<dbReference type="PANTHER" id="PTHR10963:SF55">
    <property type="entry name" value="GLYCOSIDE HYDROLASE FAMILY 16 PROTEIN"/>
    <property type="match status" value="1"/>
</dbReference>
<gene>
    <name evidence="7" type="ORF">DET48_12425</name>
</gene>
<dbReference type="Proteomes" id="UP000248729">
    <property type="component" value="Unassembled WGS sequence"/>
</dbReference>
<dbReference type="RefSeq" id="WP_112404418.1">
    <property type="nucleotide sequence ID" value="NZ_QLTR01000024.1"/>
</dbReference>
<reference evidence="7 8" key="1">
    <citation type="submission" date="2018-06" db="EMBL/GenBank/DDBJ databases">
        <title>Freshwater and sediment microbial communities from various areas in North America, analyzing microbe dynamics in response to fracking.</title>
        <authorList>
            <person name="Lamendella R."/>
        </authorList>
    </citation>
    <scope>NUCLEOTIDE SEQUENCE [LARGE SCALE GENOMIC DNA]</scope>
    <source>
        <strain evidence="7 8">99A</strain>
    </source>
</reference>
<keyword evidence="3" id="KW-0326">Glycosidase</keyword>
<evidence type="ECO:0000256" key="1">
    <source>
        <dbReference type="ARBA" id="ARBA00006865"/>
    </source>
</evidence>
<dbReference type="GO" id="GO:0005975">
    <property type="term" value="P:carbohydrate metabolic process"/>
    <property type="evidence" value="ECO:0007669"/>
    <property type="project" value="InterPro"/>
</dbReference>
<dbReference type="Pfam" id="PF00722">
    <property type="entry name" value="Glyco_hydro_16"/>
    <property type="match status" value="1"/>
</dbReference>
<evidence type="ECO:0000313" key="8">
    <source>
        <dbReference type="Proteomes" id="UP000248729"/>
    </source>
</evidence>
<dbReference type="SUPFAM" id="SSF49899">
    <property type="entry name" value="Concanavalin A-like lectins/glucanases"/>
    <property type="match status" value="1"/>
</dbReference>
<dbReference type="PANTHER" id="PTHR10963">
    <property type="entry name" value="GLYCOSYL HYDROLASE-RELATED"/>
    <property type="match status" value="1"/>
</dbReference>
<dbReference type="AlphaFoldDB" id="A0A329E5D7"/>
<feature type="active site" description="Proton donor" evidence="4">
    <location>
        <position position="97"/>
    </location>
</feature>
<dbReference type="PROSITE" id="PS51762">
    <property type="entry name" value="GH16_2"/>
    <property type="match status" value="1"/>
</dbReference>
<evidence type="ECO:0000256" key="5">
    <source>
        <dbReference type="SAM" id="SignalP"/>
    </source>
</evidence>
<keyword evidence="5" id="KW-0732">Signal</keyword>
<sequence>MIFILRLIAAFGISVVVTACNSGDGGSFTSDAKTSVNTPARSVYGAEVYGFDSDKVLYGKFIIRMKMVSKPGVISSFFLYDNDSWAGGIPWREIDIESIGKSKDFLQTNIITGTSDSQVQSENTFKINDIESFHEYTLIWTPNEVTWLVDGVQIHQELAANSQQVRDLINAPQTYRMNIWVSKSVAWAGEFNLNSLPLQQEVDWIEYHQYDQSTQNFALSWRDDFDSNFLDTNRWGTANWTFEQNASTFRTSNVSVEDGKLILRLTE</sequence>
<evidence type="ECO:0000256" key="2">
    <source>
        <dbReference type="ARBA" id="ARBA00022801"/>
    </source>
</evidence>
<dbReference type="InterPro" id="IPR008264">
    <property type="entry name" value="Beta_glucanase"/>
</dbReference>
<evidence type="ECO:0000259" key="6">
    <source>
        <dbReference type="PROSITE" id="PS51762"/>
    </source>
</evidence>
<comment type="caution">
    <text evidence="7">The sequence shown here is derived from an EMBL/GenBank/DDBJ whole genome shotgun (WGS) entry which is preliminary data.</text>
</comment>
<organism evidence="7 8">
    <name type="scientific">Vibrio diazotrophicus</name>
    <dbReference type="NCBI Taxonomy" id="685"/>
    <lineage>
        <taxon>Bacteria</taxon>
        <taxon>Pseudomonadati</taxon>
        <taxon>Pseudomonadota</taxon>
        <taxon>Gammaproteobacteria</taxon>
        <taxon>Vibrionales</taxon>
        <taxon>Vibrionaceae</taxon>
        <taxon>Vibrio</taxon>
    </lineage>
</organism>
<name>A0A329E5D7_VIBDI</name>
<feature type="domain" description="GH16" evidence="6">
    <location>
        <begin position="1"/>
        <end position="213"/>
    </location>
</feature>
<evidence type="ECO:0000256" key="3">
    <source>
        <dbReference type="ARBA" id="ARBA00023295"/>
    </source>
</evidence>